<gene>
    <name evidence="1" type="ORF">JCM19231_3947</name>
</gene>
<dbReference type="AlphaFoldDB" id="A0A0B8P6Z8"/>
<keyword evidence="1" id="KW-0378">Hydrolase</keyword>
<proteinExistence type="predicted"/>
<dbReference type="SUPFAM" id="SSF53649">
    <property type="entry name" value="Alkaline phosphatase-like"/>
    <property type="match status" value="1"/>
</dbReference>
<reference evidence="1 2" key="1">
    <citation type="submission" date="2015-01" db="EMBL/GenBank/DDBJ databases">
        <title>Vibrio sp. C1 JCM 19231 whole genome shotgun sequence.</title>
        <authorList>
            <person name="Sawabe T."/>
            <person name="Meirelles P."/>
            <person name="Feng G."/>
            <person name="Sayaka M."/>
            <person name="Hattori M."/>
            <person name="Ohkuma M."/>
        </authorList>
    </citation>
    <scope>NUCLEOTIDE SEQUENCE [LARGE SCALE GENOMIC DNA]</scope>
    <source>
        <strain evidence="2">JCM 19231</strain>
    </source>
</reference>
<dbReference type="EC" id="3.1.6.1" evidence="1"/>
<sequence length="106" mass="12862">MRVGDWKILYTYQECHGIDAWRCPLTKARMPYIFNLRQDPYETAPFEAGEYDQWMVEHLPFMYLGSATTFEWLQSFQEFPPRQVPGTWSIDQIVEKMQIWQRAQYK</sequence>
<dbReference type="InterPro" id="IPR017850">
    <property type="entry name" value="Alkaline_phosphatase_core_sf"/>
</dbReference>
<protein>
    <submittedName>
        <fullName evidence="1">Arylsulfatase</fullName>
        <ecNumber evidence="1">3.1.6.1</ecNumber>
    </submittedName>
</protein>
<reference evidence="1 2" key="2">
    <citation type="submission" date="2015-01" db="EMBL/GenBank/DDBJ databases">
        <authorList>
            <consortium name="NBRP consortium"/>
            <person name="Sawabe T."/>
            <person name="Meirelles P."/>
            <person name="Feng G."/>
            <person name="Sayaka M."/>
            <person name="Hattori M."/>
            <person name="Ohkuma M."/>
        </authorList>
    </citation>
    <scope>NUCLEOTIDE SEQUENCE [LARGE SCALE GENOMIC DNA]</scope>
    <source>
        <strain evidence="2">JCM 19231</strain>
    </source>
</reference>
<comment type="caution">
    <text evidence="1">The sequence shown here is derived from an EMBL/GenBank/DDBJ whole genome shotgun (WGS) entry which is preliminary data.</text>
</comment>
<dbReference type="Proteomes" id="UP000031671">
    <property type="component" value="Unassembled WGS sequence"/>
</dbReference>
<dbReference type="Gene3D" id="3.30.1120.10">
    <property type="match status" value="1"/>
</dbReference>
<evidence type="ECO:0000313" key="1">
    <source>
        <dbReference type="EMBL" id="GAM58988.1"/>
    </source>
</evidence>
<evidence type="ECO:0000313" key="2">
    <source>
        <dbReference type="Proteomes" id="UP000031671"/>
    </source>
</evidence>
<dbReference type="EMBL" id="BBRZ01000117">
    <property type="protein sequence ID" value="GAM58988.1"/>
    <property type="molecule type" value="Genomic_DNA"/>
</dbReference>
<accession>A0A0B8P6Z8</accession>
<keyword evidence="2" id="KW-1185">Reference proteome</keyword>
<name>A0A0B8P6Z8_9VIBR</name>
<dbReference type="GO" id="GO:0004065">
    <property type="term" value="F:arylsulfatase activity"/>
    <property type="evidence" value="ECO:0007669"/>
    <property type="project" value="UniProtKB-EC"/>
</dbReference>
<organism evidence="1 2">
    <name type="scientific">Vibrio ishigakensis</name>
    <dbReference type="NCBI Taxonomy" id="1481914"/>
    <lineage>
        <taxon>Bacteria</taxon>
        <taxon>Pseudomonadati</taxon>
        <taxon>Pseudomonadota</taxon>
        <taxon>Gammaproteobacteria</taxon>
        <taxon>Vibrionales</taxon>
        <taxon>Vibrionaceae</taxon>
        <taxon>Vibrio</taxon>
    </lineage>
</organism>